<sequence length="197" mass="23366">MLCESGKTDFNAYHYFDKRVGPFRNLSSLPEQEAEEISNQLRQEGLSFASKRSDDYMMIRRELEMKAYEQFVAKGGKPMHTFPHYMTLGACNWLESWYMESACVRIPWEYLNEAYVSFTYGDLFPTMRYTDGKPYRKQVFTKSEIVDVIHRYGWPQEWNRQGNLGPERYIEVQVWDKRIIEPYIGCSKSPLLNTKDT</sequence>
<dbReference type="AlphaFoldDB" id="A0AAP5H6H1"/>
<comment type="caution">
    <text evidence="1">The sequence shown here is derived from an EMBL/GenBank/DDBJ whole genome shotgun (WGS) entry which is preliminary data.</text>
</comment>
<dbReference type="EMBL" id="JAVDTR010000019">
    <property type="protein sequence ID" value="MDR6726692.1"/>
    <property type="molecule type" value="Genomic_DNA"/>
</dbReference>
<organism evidence="1 2">
    <name type="scientific">Paenibacillus amylolyticus</name>
    <dbReference type="NCBI Taxonomy" id="1451"/>
    <lineage>
        <taxon>Bacteria</taxon>
        <taxon>Bacillati</taxon>
        <taxon>Bacillota</taxon>
        <taxon>Bacilli</taxon>
        <taxon>Bacillales</taxon>
        <taxon>Paenibacillaceae</taxon>
        <taxon>Paenibacillus</taxon>
    </lineage>
</organism>
<reference evidence="1" key="1">
    <citation type="submission" date="2023-07" db="EMBL/GenBank/DDBJ databases">
        <title>Sorghum-associated microbial communities from plants grown in Nebraska, USA.</title>
        <authorList>
            <person name="Schachtman D."/>
        </authorList>
    </citation>
    <scope>NUCLEOTIDE SEQUENCE</scope>
    <source>
        <strain evidence="1">BE80</strain>
    </source>
</reference>
<dbReference type="Proteomes" id="UP001254832">
    <property type="component" value="Unassembled WGS sequence"/>
</dbReference>
<accession>A0AAP5H6H1</accession>
<evidence type="ECO:0000313" key="1">
    <source>
        <dbReference type="EMBL" id="MDR6726692.1"/>
    </source>
</evidence>
<gene>
    <name evidence="1" type="ORF">J2W91_005214</name>
</gene>
<evidence type="ECO:0000313" key="2">
    <source>
        <dbReference type="Proteomes" id="UP001254832"/>
    </source>
</evidence>
<proteinExistence type="predicted"/>
<protein>
    <submittedName>
        <fullName evidence="1">Uncharacterized protein</fullName>
    </submittedName>
</protein>
<name>A0AAP5H6H1_PAEAM</name>
<dbReference type="RefSeq" id="WP_056698784.1">
    <property type="nucleotide sequence ID" value="NZ_JAVDTR010000019.1"/>
</dbReference>